<keyword evidence="4 5" id="KW-0472">Membrane</keyword>
<evidence type="ECO:0000313" key="6">
    <source>
        <dbReference type="EMBL" id="EDW89911.1"/>
    </source>
</evidence>
<feature type="transmembrane region" description="Helical" evidence="5">
    <location>
        <begin position="72"/>
        <end position="92"/>
    </location>
</feature>
<dbReference type="Pfam" id="PF00335">
    <property type="entry name" value="Tetraspanin"/>
    <property type="match status" value="1"/>
</dbReference>
<dbReference type="OMA" id="YMHYLRR"/>
<reference evidence="6 7" key="2">
    <citation type="journal article" date="2007" name="PLoS Biol.">
        <title>Principles of genome evolution in the Drosophila melanogaster species group.</title>
        <authorList>
            <person name="Ranz J.M."/>
            <person name="Maurin D."/>
            <person name="Chan Y.S."/>
            <person name="von Grotthuss M."/>
            <person name="Hillier L.W."/>
            <person name="Roote J."/>
            <person name="Ashburner M."/>
            <person name="Bergman C.M."/>
        </authorList>
    </citation>
    <scope>NUCLEOTIDE SEQUENCE [LARGE SCALE GENOMIC DNA]</scope>
    <source>
        <strain evidence="7">Tai18E2 / Tucson 14021-0261.01</strain>
    </source>
</reference>
<dbReference type="InterPro" id="IPR008952">
    <property type="entry name" value="Tetraspanin_EC2_sf"/>
</dbReference>
<dbReference type="GO" id="GO:0016020">
    <property type="term" value="C:membrane"/>
    <property type="evidence" value="ECO:0007669"/>
    <property type="project" value="UniProtKB-SubCell"/>
</dbReference>
<feature type="transmembrane region" description="Helical" evidence="5">
    <location>
        <begin position="44"/>
        <end position="66"/>
    </location>
</feature>
<name>B4P6F4_DROYA</name>
<feature type="transmembrane region" description="Helical" evidence="5">
    <location>
        <begin position="12"/>
        <end position="32"/>
    </location>
</feature>
<dbReference type="Gene3D" id="1.10.1450.10">
    <property type="entry name" value="Tetraspanin"/>
    <property type="match status" value="1"/>
</dbReference>
<dbReference type="eggNOG" id="ENOG502T74A">
    <property type="taxonomic scope" value="Eukaryota"/>
</dbReference>
<evidence type="ECO:0000256" key="3">
    <source>
        <dbReference type="ARBA" id="ARBA00022989"/>
    </source>
</evidence>
<comment type="subcellular location">
    <subcellularLocation>
        <location evidence="1">Membrane</location>
        <topology evidence="1">Multi-pass membrane protein</topology>
    </subcellularLocation>
</comment>
<proteinExistence type="predicted"/>
<dbReference type="Proteomes" id="UP000002282">
    <property type="component" value="Chromosome 2R"/>
</dbReference>
<gene>
    <name evidence="6" type="primary">Dyak\GE12975</name>
    <name evidence="6" type="synonym">dyak_GLEANR_13224</name>
    <name evidence="6" type="synonym">GE12975</name>
    <name evidence="6" type="ORF">Dyak_GE12975</name>
</gene>
<dbReference type="OrthoDB" id="10033535at2759"/>
<keyword evidence="7" id="KW-1185">Reference proteome</keyword>
<evidence type="ECO:0000256" key="2">
    <source>
        <dbReference type="ARBA" id="ARBA00022692"/>
    </source>
</evidence>
<dbReference type="HOGENOM" id="CLU_1302398_0_0_1"/>
<accession>B4P6F4</accession>
<keyword evidence="2 5" id="KW-0812">Transmembrane</keyword>
<protein>
    <recommendedName>
        <fullName evidence="8">Tetraspanin</fullName>
    </recommendedName>
</protein>
<evidence type="ECO:0000256" key="5">
    <source>
        <dbReference type="SAM" id="Phobius"/>
    </source>
</evidence>
<organism evidence="6 7">
    <name type="scientific">Drosophila yakuba</name>
    <name type="common">Fruit fly</name>
    <dbReference type="NCBI Taxonomy" id="7245"/>
    <lineage>
        <taxon>Eukaryota</taxon>
        <taxon>Metazoa</taxon>
        <taxon>Ecdysozoa</taxon>
        <taxon>Arthropoda</taxon>
        <taxon>Hexapoda</taxon>
        <taxon>Insecta</taxon>
        <taxon>Pterygota</taxon>
        <taxon>Neoptera</taxon>
        <taxon>Endopterygota</taxon>
        <taxon>Diptera</taxon>
        <taxon>Brachycera</taxon>
        <taxon>Muscomorpha</taxon>
        <taxon>Ephydroidea</taxon>
        <taxon>Drosophilidae</taxon>
        <taxon>Drosophila</taxon>
        <taxon>Sophophora</taxon>
    </lineage>
</organism>
<dbReference type="KEGG" id="dya:Dyak_GE12975"/>
<keyword evidence="3 5" id="KW-1133">Transmembrane helix</keyword>
<dbReference type="AlphaFoldDB" id="B4P6F4"/>
<reference evidence="6 7" key="1">
    <citation type="journal article" date="2007" name="Nature">
        <title>Evolution of genes and genomes on the Drosophila phylogeny.</title>
        <authorList>
            <consortium name="Drosophila 12 Genomes Consortium"/>
            <person name="Clark A.G."/>
            <person name="Eisen M.B."/>
            <person name="Smith D.R."/>
            <person name="Bergman C.M."/>
            <person name="Oliver B."/>
            <person name="Markow T.A."/>
            <person name="Kaufman T.C."/>
            <person name="Kellis M."/>
            <person name="Gelbart W."/>
            <person name="Iyer V.N."/>
            <person name="Pollard D.A."/>
            <person name="Sackton T.B."/>
            <person name="Larracuente A.M."/>
            <person name="Singh N.D."/>
            <person name="Abad J.P."/>
            <person name="Abt D.N."/>
            <person name="Adryan B."/>
            <person name="Aguade M."/>
            <person name="Akashi H."/>
            <person name="Anderson W.W."/>
            <person name="Aquadro C.F."/>
            <person name="Ardell D.H."/>
            <person name="Arguello R."/>
            <person name="Artieri C.G."/>
            <person name="Barbash D.A."/>
            <person name="Barker D."/>
            <person name="Barsanti P."/>
            <person name="Batterham P."/>
            <person name="Batzoglou S."/>
            <person name="Begun D."/>
            <person name="Bhutkar A."/>
            <person name="Blanco E."/>
            <person name="Bosak S.A."/>
            <person name="Bradley R.K."/>
            <person name="Brand A.D."/>
            <person name="Brent M.R."/>
            <person name="Brooks A.N."/>
            <person name="Brown R.H."/>
            <person name="Butlin R.K."/>
            <person name="Caggese C."/>
            <person name="Calvi B.R."/>
            <person name="Bernardo de Carvalho A."/>
            <person name="Caspi A."/>
            <person name="Castrezana S."/>
            <person name="Celniker S.E."/>
            <person name="Chang J.L."/>
            <person name="Chapple C."/>
            <person name="Chatterji S."/>
            <person name="Chinwalla A."/>
            <person name="Civetta A."/>
            <person name="Clifton S.W."/>
            <person name="Comeron J.M."/>
            <person name="Costello J.C."/>
            <person name="Coyne J.A."/>
            <person name="Daub J."/>
            <person name="David R.G."/>
            <person name="Delcher A.L."/>
            <person name="Delehaunty K."/>
            <person name="Do C.B."/>
            <person name="Ebling H."/>
            <person name="Edwards K."/>
            <person name="Eickbush T."/>
            <person name="Evans J.D."/>
            <person name="Filipski A."/>
            <person name="Findeiss S."/>
            <person name="Freyhult E."/>
            <person name="Fulton L."/>
            <person name="Fulton R."/>
            <person name="Garcia A.C."/>
            <person name="Gardiner A."/>
            <person name="Garfield D.A."/>
            <person name="Garvin B.E."/>
            <person name="Gibson G."/>
            <person name="Gilbert D."/>
            <person name="Gnerre S."/>
            <person name="Godfrey J."/>
            <person name="Good R."/>
            <person name="Gotea V."/>
            <person name="Gravely B."/>
            <person name="Greenberg A.J."/>
            <person name="Griffiths-Jones S."/>
            <person name="Gross S."/>
            <person name="Guigo R."/>
            <person name="Gustafson E.A."/>
            <person name="Haerty W."/>
            <person name="Hahn M.W."/>
            <person name="Halligan D.L."/>
            <person name="Halpern A.L."/>
            <person name="Halter G.M."/>
            <person name="Han M.V."/>
            <person name="Heger A."/>
            <person name="Hillier L."/>
            <person name="Hinrichs A.S."/>
            <person name="Holmes I."/>
            <person name="Hoskins R.A."/>
            <person name="Hubisz M.J."/>
            <person name="Hultmark D."/>
            <person name="Huntley M.A."/>
            <person name="Jaffe D.B."/>
            <person name="Jagadeeshan S."/>
            <person name="Jeck W.R."/>
            <person name="Johnson J."/>
            <person name="Jones C.D."/>
            <person name="Jordan W.C."/>
            <person name="Karpen G.H."/>
            <person name="Kataoka E."/>
            <person name="Keightley P.D."/>
            <person name="Kheradpour P."/>
            <person name="Kirkness E.F."/>
            <person name="Koerich L.B."/>
            <person name="Kristiansen K."/>
            <person name="Kudrna D."/>
            <person name="Kulathinal R.J."/>
            <person name="Kumar S."/>
            <person name="Kwok R."/>
            <person name="Lander E."/>
            <person name="Langley C.H."/>
            <person name="Lapoint R."/>
            <person name="Lazzaro B.P."/>
            <person name="Lee S.J."/>
            <person name="Levesque L."/>
            <person name="Li R."/>
            <person name="Lin C.F."/>
            <person name="Lin M.F."/>
            <person name="Lindblad-Toh K."/>
            <person name="Llopart A."/>
            <person name="Long M."/>
            <person name="Low L."/>
            <person name="Lozovsky E."/>
            <person name="Lu J."/>
            <person name="Luo M."/>
            <person name="Machado C.A."/>
            <person name="Makalowski W."/>
            <person name="Marzo M."/>
            <person name="Matsuda M."/>
            <person name="Matzkin L."/>
            <person name="McAllister B."/>
            <person name="McBride C.S."/>
            <person name="McKernan B."/>
            <person name="McKernan K."/>
            <person name="Mendez-Lago M."/>
            <person name="Minx P."/>
            <person name="Mollenhauer M.U."/>
            <person name="Montooth K."/>
            <person name="Mount S.M."/>
            <person name="Mu X."/>
            <person name="Myers E."/>
            <person name="Negre B."/>
            <person name="Newfeld S."/>
            <person name="Nielsen R."/>
            <person name="Noor M.A."/>
            <person name="O'Grady P."/>
            <person name="Pachter L."/>
            <person name="Papaceit M."/>
            <person name="Parisi M.J."/>
            <person name="Parisi M."/>
            <person name="Parts L."/>
            <person name="Pedersen J.S."/>
            <person name="Pesole G."/>
            <person name="Phillippy A.M."/>
            <person name="Ponting C.P."/>
            <person name="Pop M."/>
            <person name="Porcelli D."/>
            <person name="Powell J.R."/>
            <person name="Prohaska S."/>
            <person name="Pruitt K."/>
            <person name="Puig M."/>
            <person name="Quesneville H."/>
            <person name="Ram K.R."/>
            <person name="Rand D."/>
            <person name="Rasmussen M.D."/>
            <person name="Reed L.K."/>
            <person name="Reenan R."/>
            <person name="Reily A."/>
            <person name="Remington K.A."/>
            <person name="Rieger T.T."/>
            <person name="Ritchie M.G."/>
            <person name="Robin C."/>
            <person name="Rogers Y.H."/>
            <person name="Rohde C."/>
            <person name="Rozas J."/>
            <person name="Rubenfield M.J."/>
            <person name="Ruiz A."/>
            <person name="Russo S."/>
            <person name="Salzberg S.L."/>
            <person name="Sanchez-Gracia A."/>
            <person name="Saranga D.J."/>
            <person name="Sato H."/>
            <person name="Schaeffer S.W."/>
            <person name="Schatz M.C."/>
            <person name="Schlenke T."/>
            <person name="Schwartz R."/>
            <person name="Segarra C."/>
            <person name="Singh R.S."/>
            <person name="Sirot L."/>
            <person name="Sirota M."/>
            <person name="Sisneros N.B."/>
            <person name="Smith C.D."/>
            <person name="Smith T.F."/>
            <person name="Spieth J."/>
            <person name="Stage D.E."/>
            <person name="Stark A."/>
            <person name="Stephan W."/>
            <person name="Strausberg R.L."/>
            <person name="Strempel S."/>
            <person name="Sturgill D."/>
            <person name="Sutton G."/>
            <person name="Sutton G.G."/>
            <person name="Tao W."/>
            <person name="Teichmann S."/>
            <person name="Tobari Y.N."/>
            <person name="Tomimura Y."/>
            <person name="Tsolas J.M."/>
            <person name="Valente V.L."/>
            <person name="Venter E."/>
            <person name="Venter J.C."/>
            <person name="Vicario S."/>
            <person name="Vieira F.G."/>
            <person name="Vilella A.J."/>
            <person name="Villasante A."/>
            <person name="Walenz B."/>
            <person name="Wang J."/>
            <person name="Wasserman M."/>
            <person name="Watts T."/>
            <person name="Wilson D."/>
            <person name="Wilson R.K."/>
            <person name="Wing R.A."/>
            <person name="Wolfner M.F."/>
            <person name="Wong A."/>
            <person name="Wong G.K."/>
            <person name="Wu C.I."/>
            <person name="Wu G."/>
            <person name="Yamamoto D."/>
            <person name="Yang H.P."/>
            <person name="Yang S.P."/>
            <person name="Yorke J.A."/>
            <person name="Yoshida K."/>
            <person name="Zdobnov E."/>
            <person name="Zhang P."/>
            <person name="Zhang Y."/>
            <person name="Zimin A.V."/>
            <person name="Baldwin J."/>
            <person name="Abdouelleil A."/>
            <person name="Abdulkadir J."/>
            <person name="Abebe A."/>
            <person name="Abera B."/>
            <person name="Abreu J."/>
            <person name="Acer S.C."/>
            <person name="Aftuck L."/>
            <person name="Alexander A."/>
            <person name="An P."/>
            <person name="Anderson E."/>
            <person name="Anderson S."/>
            <person name="Arachi H."/>
            <person name="Azer M."/>
            <person name="Bachantsang P."/>
            <person name="Barry A."/>
            <person name="Bayul T."/>
            <person name="Berlin A."/>
            <person name="Bessette D."/>
            <person name="Bloom T."/>
            <person name="Blye J."/>
            <person name="Boguslavskiy L."/>
            <person name="Bonnet C."/>
            <person name="Boukhgalter B."/>
            <person name="Bourzgui I."/>
            <person name="Brown A."/>
            <person name="Cahill P."/>
            <person name="Channer S."/>
            <person name="Cheshatsang Y."/>
            <person name="Chuda L."/>
            <person name="Citroen M."/>
            <person name="Collymore A."/>
            <person name="Cooke P."/>
            <person name="Costello M."/>
            <person name="D'Aco K."/>
            <person name="Daza R."/>
            <person name="De Haan G."/>
            <person name="DeGray S."/>
            <person name="DeMaso C."/>
            <person name="Dhargay N."/>
            <person name="Dooley K."/>
            <person name="Dooley E."/>
            <person name="Doricent M."/>
            <person name="Dorje P."/>
            <person name="Dorjee K."/>
            <person name="Dupes A."/>
            <person name="Elong R."/>
            <person name="Falk J."/>
            <person name="Farina A."/>
            <person name="Faro S."/>
            <person name="Ferguson D."/>
            <person name="Fisher S."/>
            <person name="Foley C.D."/>
            <person name="Franke A."/>
            <person name="Friedrich D."/>
            <person name="Gadbois L."/>
            <person name="Gearin G."/>
            <person name="Gearin C.R."/>
            <person name="Giannoukos G."/>
            <person name="Goode T."/>
            <person name="Graham J."/>
            <person name="Grandbois E."/>
            <person name="Grewal S."/>
            <person name="Gyaltsen K."/>
            <person name="Hafez N."/>
            <person name="Hagos B."/>
            <person name="Hall J."/>
            <person name="Henson C."/>
            <person name="Hollinger A."/>
            <person name="Honan T."/>
            <person name="Huard M.D."/>
            <person name="Hughes L."/>
            <person name="Hurhula B."/>
            <person name="Husby M.E."/>
            <person name="Kamat A."/>
            <person name="Kanga B."/>
            <person name="Kashin S."/>
            <person name="Khazanovich D."/>
            <person name="Kisner P."/>
            <person name="Lance K."/>
            <person name="Lara M."/>
            <person name="Lee W."/>
            <person name="Lennon N."/>
            <person name="Letendre F."/>
            <person name="LeVine R."/>
            <person name="Lipovsky A."/>
            <person name="Liu X."/>
            <person name="Liu J."/>
            <person name="Liu S."/>
            <person name="Lokyitsang T."/>
            <person name="Lokyitsang Y."/>
            <person name="Lubonja R."/>
            <person name="Lui A."/>
            <person name="MacDonald P."/>
            <person name="Magnisalis V."/>
            <person name="Maru K."/>
            <person name="Matthews C."/>
            <person name="McCusker W."/>
            <person name="McDonough S."/>
            <person name="Mehta T."/>
            <person name="Meldrim J."/>
            <person name="Meneus L."/>
            <person name="Mihai O."/>
            <person name="Mihalev A."/>
            <person name="Mihova T."/>
            <person name="Mittelman R."/>
            <person name="Mlenga V."/>
            <person name="Montmayeur A."/>
            <person name="Mulrain L."/>
            <person name="Navidi A."/>
            <person name="Naylor J."/>
            <person name="Negash T."/>
            <person name="Nguyen T."/>
            <person name="Nguyen N."/>
            <person name="Nicol R."/>
            <person name="Norbu C."/>
            <person name="Norbu N."/>
            <person name="Novod N."/>
            <person name="O'Neill B."/>
            <person name="Osman S."/>
            <person name="Markiewicz E."/>
            <person name="Oyono O.L."/>
            <person name="Patti C."/>
            <person name="Phunkhang P."/>
            <person name="Pierre F."/>
            <person name="Priest M."/>
            <person name="Raghuraman S."/>
            <person name="Rege F."/>
            <person name="Reyes R."/>
            <person name="Rise C."/>
            <person name="Rogov P."/>
            <person name="Ross K."/>
            <person name="Ryan E."/>
            <person name="Settipalli S."/>
            <person name="Shea T."/>
            <person name="Sherpa N."/>
            <person name="Shi L."/>
            <person name="Shih D."/>
            <person name="Sparrow T."/>
            <person name="Spaulding J."/>
            <person name="Stalker J."/>
            <person name="Stange-Thomann N."/>
            <person name="Stavropoulos S."/>
            <person name="Stone C."/>
            <person name="Strader C."/>
            <person name="Tesfaye S."/>
            <person name="Thomson T."/>
            <person name="Thoulutsang Y."/>
            <person name="Thoulutsang D."/>
            <person name="Topham K."/>
            <person name="Topping I."/>
            <person name="Tsamla T."/>
            <person name="Vassiliev H."/>
            <person name="Vo A."/>
            <person name="Wangchuk T."/>
            <person name="Wangdi T."/>
            <person name="Weiand M."/>
            <person name="Wilkinson J."/>
            <person name="Wilson A."/>
            <person name="Yadav S."/>
            <person name="Young G."/>
            <person name="Yu Q."/>
            <person name="Zembek L."/>
            <person name="Zhong D."/>
            <person name="Zimmer A."/>
            <person name="Zwirko Z."/>
            <person name="Jaffe D.B."/>
            <person name="Alvarez P."/>
            <person name="Brockman W."/>
            <person name="Butler J."/>
            <person name="Chin C."/>
            <person name="Gnerre S."/>
            <person name="Grabherr M."/>
            <person name="Kleber M."/>
            <person name="Mauceli E."/>
            <person name="MacCallum I."/>
        </authorList>
    </citation>
    <scope>NUCLEOTIDE SEQUENCE [LARGE SCALE GENOMIC DNA]</scope>
    <source>
        <strain evidence="7">Tai18E2 / Tucson 14021-0261.01</strain>
    </source>
</reference>
<evidence type="ECO:0008006" key="8">
    <source>
        <dbReference type="Google" id="ProtNLM"/>
    </source>
</evidence>
<dbReference type="SUPFAM" id="SSF48652">
    <property type="entry name" value="Tetraspanin"/>
    <property type="match status" value="1"/>
</dbReference>
<sequence length="233" mass="26856">MIEDIIKKLAGILFGLILAVLFRVIIPFTLRLKYAKITINLINCFNFLTSTASITLCLYLVSIYLANLSEDWLVLGFIPLQIFVLHWMYFAISKQLEAINMSYSTFMDSLTLKWLANSNFNETDWTSLEITLVCCGLEGPRSYMDYLKGVSTNCCNPDLISPGCNHLVKNIFKPMQQISILLLGLTIFEEMVILLIFTTMVFKKFISLICERKQKRNILHYFTVLLNLIKNTY</sequence>
<evidence type="ECO:0000256" key="4">
    <source>
        <dbReference type="ARBA" id="ARBA00023136"/>
    </source>
</evidence>
<dbReference type="EMBL" id="CM000158">
    <property type="protein sequence ID" value="EDW89911.1"/>
    <property type="molecule type" value="Genomic_DNA"/>
</dbReference>
<evidence type="ECO:0000256" key="1">
    <source>
        <dbReference type="ARBA" id="ARBA00004141"/>
    </source>
</evidence>
<dbReference type="InterPro" id="IPR018499">
    <property type="entry name" value="Tetraspanin/Peripherin"/>
</dbReference>
<evidence type="ECO:0000313" key="7">
    <source>
        <dbReference type="Proteomes" id="UP000002282"/>
    </source>
</evidence>
<dbReference type="PhylomeDB" id="B4P6F4"/>
<feature type="transmembrane region" description="Helical" evidence="5">
    <location>
        <begin position="180"/>
        <end position="202"/>
    </location>
</feature>